<dbReference type="AlphaFoldDB" id="A0AA38LWH1"/>
<feature type="region of interest" description="Disordered" evidence="2">
    <location>
        <begin position="358"/>
        <end position="424"/>
    </location>
</feature>
<evidence type="ECO:0000256" key="2">
    <source>
        <dbReference type="SAM" id="MobiDB-lite"/>
    </source>
</evidence>
<feature type="region of interest" description="Disordered" evidence="2">
    <location>
        <begin position="502"/>
        <end position="530"/>
    </location>
</feature>
<dbReference type="RefSeq" id="XP_052948072.1">
    <property type="nucleotide sequence ID" value="XM_053088370.1"/>
</dbReference>
<proteinExistence type="predicted"/>
<evidence type="ECO:0000313" key="4">
    <source>
        <dbReference type="Proteomes" id="UP001164286"/>
    </source>
</evidence>
<name>A0AA38LWH1_9TREE</name>
<evidence type="ECO:0008006" key="5">
    <source>
        <dbReference type="Google" id="ProtNLM"/>
    </source>
</evidence>
<reference evidence="3" key="1">
    <citation type="journal article" date="2022" name="G3 (Bethesda)">
        <title>High quality genome of the basidiomycete yeast Dioszegia hungarica PDD-24b-2 isolated from cloud water.</title>
        <authorList>
            <person name="Jarrige D."/>
            <person name="Haridas S."/>
            <person name="Bleykasten-Grosshans C."/>
            <person name="Joly M."/>
            <person name="Nadalig T."/>
            <person name="Sancelme M."/>
            <person name="Vuilleumier S."/>
            <person name="Grigoriev I.V."/>
            <person name="Amato P."/>
            <person name="Bringel F."/>
        </authorList>
    </citation>
    <scope>NUCLEOTIDE SEQUENCE</scope>
    <source>
        <strain evidence="3">PDD-24b-2</strain>
    </source>
</reference>
<feature type="compositionally biased region" description="Polar residues" evidence="2">
    <location>
        <begin position="63"/>
        <end position="74"/>
    </location>
</feature>
<feature type="compositionally biased region" description="Basic and acidic residues" evidence="2">
    <location>
        <begin position="113"/>
        <end position="122"/>
    </location>
</feature>
<feature type="region of interest" description="Disordered" evidence="2">
    <location>
        <begin position="317"/>
        <end position="338"/>
    </location>
</feature>
<evidence type="ECO:0000313" key="3">
    <source>
        <dbReference type="EMBL" id="KAI9638295.1"/>
    </source>
</evidence>
<feature type="compositionally biased region" description="Basic and acidic residues" evidence="2">
    <location>
        <begin position="323"/>
        <end position="335"/>
    </location>
</feature>
<keyword evidence="4" id="KW-1185">Reference proteome</keyword>
<dbReference type="EMBL" id="JAKWFO010000003">
    <property type="protein sequence ID" value="KAI9638295.1"/>
    <property type="molecule type" value="Genomic_DNA"/>
</dbReference>
<dbReference type="Proteomes" id="UP001164286">
    <property type="component" value="Unassembled WGS sequence"/>
</dbReference>
<dbReference type="GeneID" id="77727575"/>
<feature type="compositionally biased region" description="Basic residues" evidence="2">
    <location>
        <begin position="90"/>
        <end position="101"/>
    </location>
</feature>
<organism evidence="3 4">
    <name type="scientific">Dioszegia hungarica</name>
    <dbReference type="NCBI Taxonomy" id="4972"/>
    <lineage>
        <taxon>Eukaryota</taxon>
        <taxon>Fungi</taxon>
        <taxon>Dikarya</taxon>
        <taxon>Basidiomycota</taxon>
        <taxon>Agaricomycotina</taxon>
        <taxon>Tremellomycetes</taxon>
        <taxon>Tremellales</taxon>
        <taxon>Bulleribasidiaceae</taxon>
        <taxon>Dioszegia</taxon>
    </lineage>
</organism>
<keyword evidence="1" id="KW-0175">Coiled coil</keyword>
<comment type="caution">
    <text evidence="3">The sequence shown here is derived from an EMBL/GenBank/DDBJ whole genome shotgun (WGS) entry which is preliminary data.</text>
</comment>
<protein>
    <recommendedName>
        <fullName evidence="5">BZIP domain-containing protein</fullName>
    </recommendedName>
</protein>
<feature type="coiled-coil region" evidence="1">
    <location>
        <begin position="137"/>
        <end position="171"/>
    </location>
</feature>
<gene>
    <name evidence="3" type="ORF">MKK02DRAFT_31752</name>
</gene>
<evidence type="ECO:0000256" key="1">
    <source>
        <dbReference type="SAM" id="Coils"/>
    </source>
</evidence>
<feature type="compositionally biased region" description="Low complexity" evidence="2">
    <location>
        <begin position="358"/>
        <end position="368"/>
    </location>
</feature>
<sequence>MSANASRFELGPLDLWDGGLQGLFDPLSFSQPRETYPATQVTESINGPNTNQSLAILPQWATTSSWNPTRSQEATVPLPETTSATTPAARPRRRRPSRRVIKACADSNDEEDPKARERREANAESQRGTRRRARDRLANALQRALVAESRVAELERTCTQLQTRVQRYAAMLRANDLRADPRDLEEGIGEGTLTSGTGGAQGFGVLLHEVKHSFATRWRKQPAQLLCQPRTGQQRCFKVRHGKRGSACQRRNRPPHQCASHWYIVISQARCLRLRVSLFSLRLPNSHSLPSEMATLEEQLLALLPGHDTIEAVFGSNTQQDDGNERAGDEPDSVHPSDLPFDWFAGIDALNAANTLASRTTASGSGSTEMHGTVNEGNERQEARSGGGKSTPRRSGGVRRGTCGSCGASRQVSKPLSEHPSAKRARLWRAGVRLRKLRGDETTQTETEMPTASEREAELFSLWQAAAEHAESLSLQLQLLKEHNATMMGKLSALEKQIDRQGTGFGSTSRQERPLATPVSVERDGSDGTYVSMDGLSLEDTGMTTGAWGAGSESLSRRRVTPALILQSGGHCVDSPW</sequence>
<accession>A0AA38LWH1</accession>
<feature type="region of interest" description="Disordered" evidence="2">
    <location>
        <begin position="63"/>
        <end position="135"/>
    </location>
</feature>